<dbReference type="Proteomes" id="UP001620514">
    <property type="component" value="Unassembled WGS sequence"/>
</dbReference>
<protein>
    <submittedName>
        <fullName evidence="2">Uncharacterized protein</fullName>
    </submittedName>
</protein>
<evidence type="ECO:0000313" key="3">
    <source>
        <dbReference type="Proteomes" id="UP001620514"/>
    </source>
</evidence>
<comment type="caution">
    <text evidence="2">The sequence shown here is derived from an EMBL/GenBank/DDBJ whole genome shotgun (WGS) entry which is preliminary data.</text>
</comment>
<sequence length="136" mass="14623">MFKQGGSMNTEASFQPERNCDSIRHADRFSLLIDGSDYFRELREAITRALRTVFILGRDIGSLIKLTAEGADAGSARCANGRALTSLRGISSQCLMHSSARAAGPQDGMAYASAGRIPDGRQAFHGPLASSEDDRD</sequence>
<keyword evidence="3" id="KW-1185">Reference proteome</keyword>
<evidence type="ECO:0000313" key="2">
    <source>
        <dbReference type="EMBL" id="MFK4443715.1"/>
    </source>
</evidence>
<proteinExistence type="predicted"/>
<dbReference type="RefSeq" id="WP_404608516.1">
    <property type="nucleotide sequence ID" value="NZ_JBIYDN010000011.1"/>
</dbReference>
<gene>
    <name evidence="2" type="ORF">ABH943_003737</name>
</gene>
<dbReference type="EMBL" id="JBIYDN010000011">
    <property type="protein sequence ID" value="MFK4443715.1"/>
    <property type="molecule type" value="Genomic_DNA"/>
</dbReference>
<name>A0ABW8MJ59_9BURK</name>
<reference evidence="2 3" key="2">
    <citation type="submission" date="2024-11" db="EMBL/GenBank/DDBJ databases">
        <title>Using genomics to understand microbial adaptation to soil warming.</title>
        <authorList>
            <person name="Deangelis K.M. PhD."/>
        </authorList>
    </citation>
    <scope>NUCLEOTIDE SEQUENCE [LARGE SCALE GENOMIC DNA]</scope>
    <source>
        <strain evidence="2 3">GAS97</strain>
    </source>
</reference>
<feature type="region of interest" description="Disordered" evidence="1">
    <location>
        <begin position="109"/>
        <end position="136"/>
    </location>
</feature>
<accession>A0ABW8MJ59</accession>
<reference evidence="2 3" key="1">
    <citation type="submission" date="2024-10" db="EMBL/GenBank/DDBJ databases">
        <authorList>
            <person name="Deangelis K."/>
            <person name="Huntemann M."/>
            <person name="Clum A."/>
            <person name="Wang J."/>
            <person name="Palaniappan K."/>
            <person name="Ritter S."/>
            <person name="Chen I.-M."/>
            <person name="Stamatis D."/>
            <person name="Reddy T."/>
            <person name="O'Malley R."/>
            <person name="Daum C."/>
            <person name="Ng V."/>
            <person name="Ivanova N."/>
            <person name="Kyrpides N."/>
            <person name="Woyke T."/>
        </authorList>
    </citation>
    <scope>NUCLEOTIDE SEQUENCE [LARGE SCALE GENOMIC DNA]</scope>
    <source>
        <strain evidence="2 3">GAS97</strain>
    </source>
</reference>
<organism evidence="2 3">
    <name type="scientific">Caballeronia udeis</name>
    <dbReference type="NCBI Taxonomy" id="1232866"/>
    <lineage>
        <taxon>Bacteria</taxon>
        <taxon>Pseudomonadati</taxon>
        <taxon>Pseudomonadota</taxon>
        <taxon>Betaproteobacteria</taxon>
        <taxon>Burkholderiales</taxon>
        <taxon>Burkholderiaceae</taxon>
        <taxon>Caballeronia</taxon>
    </lineage>
</organism>
<evidence type="ECO:0000256" key="1">
    <source>
        <dbReference type="SAM" id="MobiDB-lite"/>
    </source>
</evidence>